<feature type="transmembrane region" description="Helical" evidence="1">
    <location>
        <begin position="37"/>
        <end position="58"/>
    </location>
</feature>
<dbReference type="RefSeq" id="WP_085937701.1">
    <property type="nucleotide sequence ID" value="NZ_FUWJ01000015.1"/>
</dbReference>
<accession>A0A1T4TBG2</accession>
<keyword evidence="1" id="KW-0812">Transmembrane</keyword>
<feature type="transmembrane region" description="Helical" evidence="1">
    <location>
        <begin position="6"/>
        <end position="25"/>
    </location>
</feature>
<name>A0A1T4TBG2_9HYPH</name>
<keyword evidence="3" id="KW-1185">Reference proteome</keyword>
<keyword evidence="1" id="KW-1133">Transmembrane helix</keyword>
<feature type="transmembrane region" description="Helical" evidence="1">
    <location>
        <begin position="64"/>
        <end position="87"/>
    </location>
</feature>
<dbReference type="STRING" id="225324.SAMN02745126_05962"/>
<sequence>MNREPDLLPLFGLLVPATFGSLVGLRYRSEQTLQQRLWAFAISVGLGVIGGGVCGEAWHFGPWIVAAVAAFVAIVGQDVVGAIIVVVGGMRTDPLGTVRAWWNLWWNRSSR</sequence>
<evidence type="ECO:0000256" key="1">
    <source>
        <dbReference type="SAM" id="Phobius"/>
    </source>
</evidence>
<evidence type="ECO:0000313" key="2">
    <source>
        <dbReference type="EMBL" id="SKA37814.1"/>
    </source>
</evidence>
<reference evidence="3" key="1">
    <citation type="submission" date="2017-02" db="EMBL/GenBank/DDBJ databases">
        <authorList>
            <person name="Varghese N."/>
            <person name="Submissions S."/>
        </authorList>
    </citation>
    <scope>NUCLEOTIDE SEQUENCE [LARGE SCALE GENOMIC DNA]</scope>
    <source>
        <strain evidence="3">ATCC 27094</strain>
    </source>
</reference>
<keyword evidence="1" id="KW-0472">Membrane</keyword>
<dbReference type="AlphaFoldDB" id="A0A1T4TBG2"/>
<dbReference type="EMBL" id="FUWJ01000015">
    <property type="protein sequence ID" value="SKA37814.1"/>
    <property type="molecule type" value="Genomic_DNA"/>
</dbReference>
<evidence type="ECO:0000313" key="3">
    <source>
        <dbReference type="Proteomes" id="UP000190092"/>
    </source>
</evidence>
<protein>
    <submittedName>
        <fullName evidence="2">Uncharacterized protein</fullName>
    </submittedName>
</protein>
<dbReference type="Proteomes" id="UP000190092">
    <property type="component" value="Unassembled WGS sequence"/>
</dbReference>
<organism evidence="2 3">
    <name type="scientific">Enhydrobacter aerosaccus</name>
    <dbReference type="NCBI Taxonomy" id="225324"/>
    <lineage>
        <taxon>Bacteria</taxon>
        <taxon>Pseudomonadati</taxon>
        <taxon>Pseudomonadota</taxon>
        <taxon>Alphaproteobacteria</taxon>
        <taxon>Hyphomicrobiales</taxon>
        <taxon>Enhydrobacter</taxon>
    </lineage>
</organism>
<proteinExistence type="predicted"/>
<gene>
    <name evidence="2" type="ORF">SAMN02745126_05962</name>
</gene>